<evidence type="ECO:0000256" key="1">
    <source>
        <dbReference type="ARBA" id="ARBA00022553"/>
    </source>
</evidence>
<dbReference type="GO" id="GO:0003677">
    <property type="term" value="F:DNA binding"/>
    <property type="evidence" value="ECO:0007669"/>
    <property type="project" value="UniProtKB-KW"/>
</dbReference>
<dbReference type="InterPro" id="IPR016032">
    <property type="entry name" value="Sig_transdc_resp-reg_C-effctor"/>
</dbReference>
<dbReference type="Proteomes" id="UP000008917">
    <property type="component" value="Chromosome"/>
</dbReference>
<evidence type="ECO:0000256" key="3">
    <source>
        <dbReference type="ARBA" id="ARBA00023125"/>
    </source>
</evidence>
<keyword evidence="2" id="KW-0805">Transcription regulation</keyword>
<name>E6UWE1_VARPE</name>
<protein>
    <submittedName>
        <fullName evidence="8">Two component transcriptional regulator, LuxR family</fullName>
    </submittedName>
</protein>
<evidence type="ECO:0000256" key="2">
    <source>
        <dbReference type="ARBA" id="ARBA00023015"/>
    </source>
</evidence>
<dbReference type="PRINTS" id="PR00038">
    <property type="entry name" value="HTHLUXR"/>
</dbReference>
<dbReference type="InterPro" id="IPR011006">
    <property type="entry name" value="CheY-like_superfamily"/>
</dbReference>
<reference evidence="8 9" key="2">
    <citation type="journal article" date="2013" name="Genome Announc.">
        <title>Genome of the Root-Associated Plant Growth-Promoting Bacterium Variovorax paradoxus Strain EPS.</title>
        <authorList>
            <person name="Han J.I."/>
            <person name="Spain J.C."/>
            <person name="Leadbetter J.R."/>
            <person name="Ovchinnikova G."/>
            <person name="Goodwin L.A."/>
            <person name="Han C.S."/>
            <person name="Woyke T."/>
            <person name="Davenport K.W."/>
            <person name="Orwin P.M."/>
        </authorList>
    </citation>
    <scope>NUCLEOTIDE SEQUENCE [LARGE SCALE GENOMIC DNA]</scope>
    <source>
        <strain evidence="8 9">EPS</strain>
    </source>
</reference>
<dbReference type="HOGENOM" id="CLU_000445_90_1_4"/>
<evidence type="ECO:0000256" key="5">
    <source>
        <dbReference type="PROSITE-ProRule" id="PRU00169"/>
    </source>
</evidence>
<dbReference type="InterPro" id="IPR000792">
    <property type="entry name" value="Tscrpt_reg_LuxR_C"/>
</dbReference>
<evidence type="ECO:0000313" key="9">
    <source>
        <dbReference type="Proteomes" id="UP000008917"/>
    </source>
</evidence>
<dbReference type="InterPro" id="IPR058245">
    <property type="entry name" value="NreC/VraR/RcsB-like_REC"/>
</dbReference>
<dbReference type="PROSITE" id="PS50110">
    <property type="entry name" value="RESPONSE_REGULATORY"/>
    <property type="match status" value="1"/>
</dbReference>
<dbReference type="CDD" id="cd06170">
    <property type="entry name" value="LuxR_C_like"/>
    <property type="match status" value="1"/>
</dbReference>
<feature type="domain" description="Response regulatory" evidence="7">
    <location>
        <begin position="19"/>
        <end position="140"/>
    </location>
</feature>
<organism evidence="8 9">
    <name type="scientific">Variovorax paradoxus (strain EPS)</name>
    <dbReference type="NCBI Taxonomy" id="595537"/>
    <lineage>
        <taxon>Bacteria</taxon>
        <taxon>Pseudomonadati</taxon>
        <taxon>Pseudomonadota</taxon>
        <taxon>Betaproteobacteria</taxon>
        <taxon>Burkholderiales</taxon>
        <taxon>Comamonadaceae</taxon>
        <taxon>Variovorax</taxon>
    </lineage>
</organism>
<dbReference type="GO" id="GO:0000160">
    <property type="term" value="P:phosphorelay signal transduction system"/>
    <property type="evidence" value="ECO:0007669"/>
    <property type="project" value="InterPro"/>
</dbReference>
<keyword evidence="1 5" id="KW-0597">Phosphoprotein</keyword>
<dbReference type="PANTHER" id="PTHR43214:SF41">
    <property type="entry name" value="NITRATE_NITRITE RESPONSE REGULATOR PROTEIN NARP"/>
    <property type="match status" value="1"/>
</dbReference>
<dbReference type="KEGG" id="vpe:Varpa_4635"/>
<feature type="domain" description="HTH luxR-type" evidence="6">
    <location>
        <begin position="157"/>
        <end position="222"/>
    </location>
</feature>
<dbReference type="PANTHER" id="PTHR43214">
    <property type="entry name" value="TWO-COMPONENT RESPONSE REGULATOR"/>
    <property type="match status" value="1"/>
</dbReference>
<gene>
    <name evidence="8" type="ordered locus">Varpa_4635</name>
</gene>
<dbReference type="InterPro" id="IPR001789">
    <property type="entry name" value="Sig_transdc_resp-reg_receiver"/>
</dbReference>
<evidence type="ECO:0000259" key="7">
    <source>
        <dbReference type="PROSITE" id="PS50110"/>
    </source>
</evidence>
<dbReference type="OrthoDB" id="9816469at2"/>
<dbReference type="SUPFAM" id="SSF46894">
    <property type="entry name" value="C-terminal effector domain of the bipartite response regulators"/>
    <property type="match status" value="1"/>
</dbReference>
<dbReference type="eggNOG" id="COG2197">
    <property type="taxonomic scope" value="Bacteria"/>
</dbReference>
<keyword evidence="3" id="KW-0238">DNA-binding</keyword>
<dbReference type="PROSITE" id="PS50043">
    <property type="entry name" value="HTH_LUXR_2"/>
    <property type="match status" value="1"/>
</dbReference>
<dbReference type="GO" id="GO:0006355">
    <property type="term" value="P:regulation of DNA-templated transcription"/>
    <property type="evidence" value="ECO:0007669"/>
    <property type="project" value="InterPro"/>
</dbReference>
<dbReference type="RefSeq" id="WP_013543007.1">
    <property type="nucleotide sequence ID" value="NC_014931.1"/>
</dbReference>
<dbReference type="PROSITE" id="PS00622">
    <property type="entry name" value="HTH_LUXR_1"/>
    <property type="match status" value="1"/>
</dbReference>
<dbReference type="InterPro" id="IPR039420">
    <property type="entry name" value="WalR-like"/>
</dbReference>
<accession>E6UWE1</accession>
<dbReference type="SUPFAM" id="SSF52172">
    <property type="entry name" value="CheY-like"/>
    <property type="match status" value="1"/>
</dbReference>
<proteinExistence type="predicted"/>
<dbReference type="STRING" id="595537.Varpa_4635"/>
<dbReference type="Pfam" id="PF00196">
    <property type="entry name" value="GerE"/>
    <property type="match status" value="1"/>
</dbReference>
<dbReference type="Gene3D" id="3.40.50.2300">
    <property type="match status" value="1"/>
</dbReference>
<feature type="modified residue" description="4-aspartylphosphate" evidence="5">
    <location>
        <position position="70"/>
    </location>
</feature>
<sequence>MTTTAAPATTAPQPPRPIRLFLVDDHPLVRDGLRARLGAMPNLEIVGEAGSGAEALALLDTLRCDLMLVDVGMKDMNGIDLAALVLQRDQQPSHPAPHIVMLSMYDNPEYVQKAMQVGARGYVLKDAPAAEIVAAIEAVSAGGTFLSPAVSKKLFRNQAPRPLLTPRESEILTALGRGESSKQIARDLGLSVRTVEAHRQSIKRRLGIEGQAELIKYAVEHAREFGQG</sequence>
<dbReference type="SMART" id="SM00421">
    <property type="entry name" value="HTH_LUXR"/>
    <property type="match status" value="1"/>
</dbReference>
<dbReference type="EMBL" id="CP002417">
    <property type="protein sequence ID" value="ADU38798.1"/>
    <property type="molecule type" value="Genomic_DNA"/>
</dbReference>
<evidence type="ECO:0000256" key="4">
    <source>
        <dbReference type="ARBA" id="ARBA00023163"/>
    </source>
</evidence>
<dbReference type="Pfam" id="PF00072">
    <property type="entry name" value="Response_reg"/>
    <property type="match status" value="1"/>
</dbReference>
<keyword evidence="4" id="KW-0804">Transcription</keyword>
<dbReference type="AlphaFoldDB" id="E6UWE1"/>
<reference evidence="9" key="1">
    <citation type="submission" date="2010-12" db="EMBL/GenBank/DDBJ databases">
        <title>Complete sequence of Variovorax paradoxus EPS.</title>
        <authorList>
            <consortium name="US DOE Joint Genome Institute"/>
            <person name="Lucas S."/>
            <person name="Copeland A."/>
            <person name="Lapidus A."/>
            <person name="Cheng J.-F."/>
            <person name="Goodwin L."/>
            <person name="Pitluck S."/>
            <person name="Teshima H."/>
            <person name="Detter J.C."/>
            <person name="Han C."/>
            <person name="Tapia R."/>
            <person name="Land M."/>
            <person name="Hauser L."/>
            <person name="Kyrpides N."/>
            <person name="Ivanova N."/>
            <person name="Ovchinnikova G."/>
            <person name="Orwin P."/>
            <person name="Han J.-I.G."/>
            <person name="Woyke T."/>
        </authorList>
    </citation>
    <scope>NUCLEOTIDE SEQUENCE [LARGE SCALE GENOMIC DNA]</scope>
    <source>
        <strain evidence="9">EPS</strain>
    </source>
</reference>
<evidence type="ECO:0000313" key="8">
    <source>
        <dbReference type="EMBL" id="ADU38798.1"/>
    </source>
</evidence>
<dbReference type="SMART" id="SM00448">
    <property type="entry name" value="REC"/>
    <property type="match status" value="1"/>
</dbReference>
<evidence type="ECO:0000259" key="6">
    <source>
        <dbReference type="PROSITE" id="PS50043"/>
    </source>
</evidence>
<dbReference type="CDD" id="cd17535">
    <property type="entry name" value="REC_NarL-like"/>
    <property type="match status" value="1"/>
</dbReference>